<sequence>MCLCLWDICLIVLSVFFPPLPVWICRGICSYDSLINILLMFLGYFPGLIHSWYIIAKYPPYYNHEESRVYFVYRSDLENQTPAEPGRGPRCTRPHRDENTRSIAQEPQSQPSFNYGAVGEGGSGSGTSNINDGASRQVFGPPAYSELDNKQSQ</sequence>
<gene>
    <name evidence="8" type="ORF">KGF56_004020</name>
</gene>
<organism evidence="8 9">
    <name type="scientific">Candida oxycetoniae</name>
    <dbReference type="NCBI Taxonomy" id="497107"/>
    <lineage>
        <taxon>Eukaryota</taxon>
        <taxon>Fungi</taxon>
        <taxon>Dikarya</taxon>
        <taxon>Ascomycota</taxon>
        <taxon>Saccharomycotina</taxon>
        <taxon>Pichiomycetes</taxon>
        <taxon>Debaryomycetaceae</taxon>
        <taxon>Candida/Lodderomyces clade</taxon>
        <taxon>Candida</taxon>
    </lineage>
</organism>
<evidence type="ECO:0000313" key="8">
    <source>
        <dbReference type="EMBL" id="KAI3403131.2"/>
    </source>
</evidence>
<dbReference type="Proteomes" id="UP001202479">
    <property type="component" value="Unassembled WGS sequence"/>
</dbReference>
<dbReference type="Pfam" id="PF01679">
    <property type="entry name" value="Pmp3"/>
    <property type="match status" value="1"/>
</dbReference>
<evidence type="ECO:0000256" key="6">
    <source>
        <dbReference type="SAM" id="MobiDB-lite"/>
    </source>
</evidence>
<evidence type="ECO:0000256" key="7">
    <source>
        <dbReference type="SAM" id="Phobius"/>
    </source>
</evidence>
<keyword evidence="3 7" id="KW-0812">Transmembrane</keyword>
<evidence type="ECO:0000256" key="2">
    <source>
        <dbReference type="ARBA" id="ARBA00009530"/>
    </source>
</evidence>
<evidence type="ECO:0000256" key="4">
    <source>
        <dbReference type="ARBA" id="ARBA00022989"/>
    </source>
</evidence>
<evidence type="ECO:0000256" key="5">
    <source>
        <dbReference type="ARBA" id="ARBA00023136"/>
    </source>
</evidence>
<feature type="transmembrane region" description="Helical" evidence="7">
    <location>
        <begin position="37"/>
        <end position="55"/>
    </location>
</feature>
<dbReference type="EMBL" id="JAHUZD010000137">
    <property type="protein sequence ID" value="KAI3403131.2"/>
    <property type="molecule type" value="Genomic_DNA"/>
</dbReference>
<dbReference type="InterPro" id="IPR000612">
    <property type="entry name" value="PMP3"/>
</dbReference>
<name>A0AAI9SUH5_9ASCO</name>
<evidence type="ECO:0000256" key="3">
    <source>
        <dbReference type="ARBA" id="ARBA00022692"/>
    </source>
</evidence>
<comment type="caution">
    <text evidence="8">The sequence shown here is derived from an EMBL/GenBank/DDBJ whole genome shotgun (WGS) entry which is preliminary data.</text>
</comment>
<dbReference type="GO" id="GO:0016020">
    <property type="term" value="C:membrane"/>
    <property type="evidence" value="ECO:0007669"/>
    <property type="project" value="UniProtKB-SubCell"/>
</dbReference>
<dbReference type="PANTHER" id="PTHR21659:SF57">
    <property type="entry name" value="PLASMA MEMBRANE PROTEOLIPID 31"/>
    <property type="match status" value="1"/>
</dbReference>
<accession>A0AAI9SUH5</accession>
<keyword evidence="9" id="KW-1185">Reference proteome</keyword>
<feature type="region of interest" description="Disordered" evidence="6">
    <location>
        <begin position="79"/>
        <end position="153"/>
    </location>
</feature>
<protein>
    <recommendedName>
        <fullName evidence="10">Stress response RCI peptide</fullName>
    </recommendedName>
</protein>
<evidence type="ECO:0000256" key="1">
    <source>
        <dbReference type="ARBA" id="ARBA00004370"/>
    </source>
</evidence>
<feature type="compositionally biased region" description="Polar residues" evidence="6">
    <location>
        <begin position="101"/>
        <end position="113"/>
    </location>
</feature>
<comment type="similarity">
    <text evidence="2">Belongs to the UPF0057 (PMP3) family.</text>
</comment>
<comment type="subcellular location">
    <subcellularLocation>
        <location evidence="1">Membrane</location>
    </subcellularLocation>
</comment>
<evidence type="ECO:0008006" key="10">
    <source>
        <dbReference type="Google" id="ProtNLM"/>
    </source>
</evidence>
<dbReference type="RefSeq" id="XP_049178878.1">
    <property type="nucleotide sequence ID" value="XM_049325415.1"/>
</dbReference>
<reference evidence="8" key="1">
    <citation type="journal article" date="2022" name="DNA Res.">
        <title>Genome analysis of five recently described species of the CUG-Ser clade uncovers Candida theae as a new hybrid lineage with pathogenic potential in the Candida parapsilosis species complex.</title>
        <authorList>
            <person name="Mixao V."/>
            <person name="Del Olmo V."/>
            <person name="Hegedusova E."/>
            <person name="Saus E."/>
            <person name="Pryszcz L."/>
            <person name="Cillingova A."/>
            <person name="Nosek J."/>
            <person name="Gabaldon T."/>
        </authorList>
    </citation>
    <scope>NUCLEOTIDE SEQUENCE</scope>
    <source>
        <strain evidence="8">CBS 10844</strain>
    </source>
</reference>
<evidence type="ECO:0000313" key="9">
    <source>
        <dbReference type="Proteomes" id="UP001202479"/>
    </source>
</evidence>
<proteinExistence type="inferred from homology"/>
<dbReference type="PANTHER" id="PTHR21659">
    <property type="entry name" value="HYDROPHOBIC PROTEIN RCI2 LOW TEMPERATURE AND SALT RESPONSIVE PROTEIN LTI6 -RELATED"/>
    <property type="match status" value="1"/>
</dbReference>
<dbReference type="AlphaFoldDB" id="A0AAI9SUH5"/>
<keyword evidence="4 7" id="KW-1133">Transmembrane helix</keyword>
<dbReference type="GeneID" id="73381635"/>
<keyword evidence="5 7" id="KW-0472">Membrane</keyword>